<reference evidence="2 4" key="1">
    <citation type="submission" date="2018-05" db="EMBL/GenBank/DDBJ databases">
        <title>The complete genome of Lysobacter maris HZ9B, a marine bacterium antagonistic against terrestrial plant pathogens.</title>
        <authorList>
            <person name="Zhang X.-Q."/>
        </authorList>
    </citation>
    <scope>NUCLEOTIDE SEQUENCE [LARGE SCALE GENOMIC DNA]</scope>
    <source>
        <strain evidence="2 4">HZ9B</strain>
    </source>
</reference>
<dbReference type="EMBL" id="CP029843">
    <property type="protein sequence ID" value="AWV06341.1"/>
    <property type="molecule type" value="Genomic_DNA"/>
</dbReference>
<feature type="transmembrane region" description="Helical" evidence="1">
    <location>
        <begin position="71"/>
        <end position="94"/>
    </location>
</feature>
<dbReference type="OrthoDB" id="6054159at2"/>
<keyword evidence="4" id="KW-1185">Reference proteome</keyword>
<dbReference type="EMBL" id="VICD02000210">
    <property type="protein sequence ID" value="KAB8180505.1"/>
    <property type="molecule type" value="Genomic_DNA"/>
</dbReference>
<feature type="transmembrane region" description="Helical" evidence="1">
    <location>
        <begin position="6"/>
        <end position="27"/>
    </location>
</feature>
<accession>A0A2U9T1T0</accession>
<organism evidence="2 4">
    <name type="scientific">Marilutibacter maris</name>
    <dbReference type="NCBI Taxonomy" id="1605891"/>
    <lineage>
        <taxon>Bacteria</taxon>
        <taxon>Pseudomonadati</taxon>
        <taxon>Pseudomonadota</taxon>
        <taxon>Gammaproteobacteria</taxon>
        <taxon>Lysobacterales</taxon>
        <taxon>Lysobacteraceae</taxon>
        <taxon>Marilutibacter</taxon>
    </lineage>
</organism>
<gene>
    <name evidence="2" type="ORF">C9I47_0619</name>
    <name evidence="3" type="ORF">FKV24_012340</name>
</gene>
<dbReference type="AlphaFoldDB" id="A0A2U9T1T0"/>
<dbReference type="Proteomes" id="UP000320431">
    <property type="component" value="Unassembled WGS sequence"/>
</dbReference>
<proteinExistence type="predicted"/>
<protein>
    <recommendedName>
        <fullName evidence="6">Transmembrane protein</fullName>
    </recommendedName>
</protein>
<keyword evidence="1" id="KW-0812">Transmembrane</keyword>
<evidence type="ECO:0000313" key="5">
    <source>
        <dbReference type="Proteomes" id="UP000320431"/>
    </source>
</evidence>
<evidence type="ECO:0008006" key="6">
    <source>
        <dbReference type="Google" id="ProtNLM"/>
    </source>
</evidence>
<keyword evidence="1" id="KW-1133">Transmembrane helix</keyword>
<dbReference type="Proteomes" id="UP000249447">
    <property type="component" value="Chromosome"/>
</dbReference>
<dbReference type="KEGG" id="lmb:C9I47_0619"/>
<sequence>MSPLVEPNLALILFLPWFLILGVLFWCFPRQPRTRARRLFDASALLVALLAFLAAIHWAHAAADPGYGHMWRQVLATAVGYGVYLAAMTAAFALRRRWLRRMG</sequence>
<evidence type="ECO:0000313" key="4">
    <source>
        <dbReference type="Proteomes" id="UP000249447"/>
    </source>
</evidence>
<dbReference type="RefSeq" id="WP_111265512.1">
    <property type="nucleotide sequence ID" value="NZ_CP029843.1"/>
</dbReference>
<evidence type="ECO:0000313" key="2">
    <source>
        <dbReference type="EMBL" id="AWV06341.1"/>
    </source>
</evidence>
<keyword evidence="1" id="KW-0472">Membrane</keyword>
<name>A0A2U9T1T0_9GAMM</name>
<reference evidence="3 5" key="2">
    <citation type="submission" date="2019-10" db="EMBL/GenBank/DDBJ databases">
        <title>Lysobacter alkalisoli sp. nov., isolated from saline-alkaline soil.</title>
        <authorList>
            <person name="Sun J.-Q."/>
        </authorList>
    </citation>
    <scope>NUCLEOTIDE SEQUENCE [LARGE SCALE GENOMIC DNA]</scope>
    <source>
        <strain evidence="3 5">KCTC 42381</strain>
    </source>
</reference>
<evidence type="ECO:0000313" key="3">
    <source>
        <dbReference type="EMBL" id="KAB8180505.1"/>
    </source>
</evidence>
<feature type="transmembrane region" description="Helical" evidence="1">
    <location>
        <begin position="39"/>
        <end position="59"/>
    </location>
</feature>
<evidence type="ECO:0000256" key="1">
    <source>
        <dbReference type="SAM" id="Phobius"/>
    </source>
</evidence>